<accession>A0A0W0VI28</accession>
<dbReference type="RefSeq" id="WP_058529921.1">
    <property type="nucleotide sequence ID" value="NZ_CAAAHZ010000001.1"/>
</dbReference>
<feature type="chain" id="PRO_5006914813" description="Secreted protein" evidence="2">
    <location>
        <begin position="26"/>
        <end position="96"/>
    </location>
</feature>
<name>A0A0W0VI28_9GAMM</name>
<dbReference type="EMBL" id="LNYK01000033">
    <property type="protein sequence ID" value="KTD19777.1"/>
    <property type="molecule type" value="Genomic_DNA"/>
</dbReference>
<keyword evidence="2" id="KW-0732">Signal</keyword>
<evidence type="ECO:0000256" key="1">
    <source>
        <dbReference type="SAM" id="MobiDB-lite"/>
    </source>
</evidence>
<proteinExistence type="predicted"/>
<comment type="caution">
    <text evidence="3">The sequence shown here is derived from an EMBL/GenBank/DDBJ whole genome shotgun (WGS) entry which is preliminary data.</text>
</comment>
<feature type="signal peptide" evidence="2">
    <location>
        <begin position="1"/>
        <end position="25"/>
    </location>
</feature>
<dbReference type="AlphaFoldDB" id="A0A0W0VI28"/>
<protein>
    <recommendedName>
        <fullName evidence="5">Secreted protein</fullName>
    </recommendedName>
</protein>
<feature type="region of interest" description="Disordered" evidence="1">
    <location>
        <begin position="37"/>
        <end position="96"/>
    </location>
</feature>
<evidence type="ECO:0008006" key="5">
    <source>
        <dbReference type="Google" id="ProtNLM"/>
    </source>
</evidence>
<dbReference type="PATRIC" id="fig|45068.5.peg.2120"/>
<evidence type="ECO:0000313" key="4">
    <source>
        <dbReference type="Proteomes" id="UP000054997"/>
    </source>
</evidence>
<organism evidence="3 4">
    <name type="scientific">Legionella londiniensis</name>
    <dbReference type="NCBI Taxonomy" id="45068"/>
    <lineage>
        <taxon>Bacteria</taxon>
        <taxon>Pseudomonadati</taxon>
        <taxon>Pseudomonadota</taxon>
        <taxon>Gammaproteobacteria</taxon>
        <taxon>Legionellales</taxon>
        <taxon>Legionellaceae</taxon>
        <taxon>Legionella</taxon>
    </lineage>
</organism>
<gene>
    <name evidence="3" type="ORF">Llon_1949</name>
</gene>
<sequence length="96" mass="10372">MKKIIAFFLALAGLAFFYTLPAAYAYGLQADIKSMESPENDAAPLAIPDNSDHPAIQDNNGDDEDDEEDADESDPMLDPDPEADVIDSGTPRAQEL</sequence>
<reference evidence="3 4" key="1">
    <citation type="submission" date="2015-11" db="EMBL/GenBank/DDBJ databases">
        <title>Genomic analysis of 38 Legionella species identifies large and diverse effector repertoires.</title>
        <authorList>
            <person name="Burstein D."/>
            <person name="Amaro F."/>
            <person name="Zusman T."/>
            <person name="Lifshitz Z."/>
            <person name="Cohen O."/>
            <person name="Gilbert J.A."/>
            <person name="Pupko T."/>
            <person name="Shuman H.A."/>
            <person name="Segal G."/>
        </authorList>
    </citation>
    <scope>NUCLEOTIDE SEQUENCE [LARGE SCALE GENOMIC DNA]</scope>
    <source>
        <strain evidence="3 4">ATCC 49505</strain>
    </source>
</reference>
<evidence type="ECO:0000256" key="2">
    <source>
        <dbReference type="SAM" id="SignalP"/>
    </source>
</evidence>
<feature type="compositionally biased region" description="Acidic residues" evidence="1">
    <location>
        <begin position="60"/>
        <end position="85"/>
    </location>
</feature>
<evidence type="ECO:0000313" key="3">
    <source>
        <dbReference type="EMBL" id="KTD19777.1"/>
    </source>
</evidence>
<keyword evidence="4" id="KW-1185">Reference proteome</keyword>
<dbReference type="Proteomes" id="UP000054997">
    <property type="component" value="Unassembled WGS sequence"/>
</dbReference>